<feature type="region of interest" description="Disordered" evidence="5">
    <location>
        <begin position="434"/>
        <end position="454"/>
    </location>
</feature>
<dbReference type="GO" id="GO:0035514">
    <property type="term" value="F:DNA demethylase activity"/>
    <property type="evidence" value="ECO:0007669"/>
    <property type="project" value="InterPro"/>
</dbReference>
<dbReference type="SMART" id="SM00525">
    <property type="entry name" value="FES"/>
    <property type="match status" value="1"/>
</dbReference>
<organism evidence="7 8">
    <name type="scientific">Saponaria officinalis</name>
    <name type="common">Common soapwort</name>
    <name type="synonym">Lychnis saponaria</name>
    <dbReference type="NCBI Taxonomy" id="3572"/>
    <lineage>
        <taxon>Eukaryota</taxon>
        <taxon>Viridiplantae</taxon>
        <taxon>Streptophyta</taxon>
        <taxon>Embryophyta</taxon>
        <taxon>Tracheophyta</taxon>
        <taxon>Spermatophyta</taxon>
        <taxon>Magnoliopsida</taxon>
        <taxon>eudicotyledons</taxon>
        <taxon>Gunneridae</taxon>
        <taxon>Pentapetalae</taxon>
        <taxon>Caryophyllales</taxon>
        <taxon>Caryophyllaceae</taxon>
        <taxon>Caryophylleae</taxon>
        <taxon>Saponaria</taxon>
    </lineage>
</organism>
<dbReference type="EMBL" id="JBDFQZ010000009">
    <property type="protein sequence ID" value="KAK9690098.1"/>
    <property type="molecule type" value="Genomic_DNA"/>
</dbReference>
<feature type="domain" description="Demeter RRM-fold" evidence="6">
    <location>
        <begin position="1188"/>
        <end position="1288"/>
    </location>
</feature>
<dbReference type="Gene3D" id="1.10.1670.10">
    <property type="entry name" value="Helix-hairpin-Helix base-excision DNA repair enzymes (C-terminal)"/>
    <property type="match status" value="1"/>
</dbReference>
<keyword evidence="8" id="KW-1185">Reference proteome</keyword>
<evidence type="ECO:0000256" key="1">
    <source>
        <dbReference type="ARBA" id="ARBA00001966"/>
    </source>
</evidence>
<name>A0AAW1IK95_SAPOF</name>
<feature type="compositionally biased region" description="Basic and acidic residues" evidence="5">
    <location>
        <begin position="1294"/>
        <end position="1309"/>
    </location>
</feature>
<feature type="region of interest" description="Disordered" evidence="5">
    <location>
        <begin position="640"/>
        <end position="723"/>
    </location>
</feature>
<feature type="region of interest" description="Disordered" evidence="5">
    <location>
        <begin position="1279"/>
        <end position="1315"/>
    </location>
</feature>
<feature type="compositionally biased region" description="Basic and acidic residues" evidence="5">
    <location>
        <begin position="133"/>
        <end position="146"/>
    </location>
</feature>
<dbReference type="GO" id="GO:0006281">
    <property type="term" value="P:DNA repair"/>
    <property type="evidence" value="ECO:0007669"/>
    <property type="project" value="InterPro"/>
</dbReference>
<evidence type="ECO:0000256" key="2">
    <source>
        <dbReference type="ARBA" id="ARBA00022723"/>
    </source>
</evidence>
<dbReference type="GO" id="GO:0046872">
    <property type="term" value="F:metal ion binding"/>
    <property type="evidence" value="ECO:0007669"/>
    <property type="project" value="UniProtKB-KW"/>
</dbReference>
<feature type="compositionally biased region" description="Basic and acidic residues" evidence="5">
    <location>
        <begin position="693"/>
        <end position="723"/>
    </location>
</feature>
<dbReference type="InterPro" id="IPR011257">
    <property type="entry name" value="DNA_glycosylase"/>
</dbReference>
<reference evidence="7" key="1">
    <citation type="submission" date="2024-03" db="EMBL/GenBank/DDBJ databases">
        <title>WGS assembly of Saponaria officinalis var. Norfolk2.</title>
        <authorList>
            <person name="Jenkins J."/>
            <person name="Shu S."/>
            <person name="Grimwood J."/>
            <person name="Barry K."/>
            <person name="Goodstein D."/>
            <person name="Schmutz J."/>
            <person name="Leebens-Mack J."/>
            <person name="Osbourn A."/>
        </authorList>
    </citation>
    <scope>NUCLEOTIDE SEQUENCE [LARGE SCALE GENOMIC DNA]</scope>
    <source>
        <strain evidence="7">JIC</strain>
    </source>
</reference>
<dbReference type="GO" id="GO:0141166">
    <property type="term" value="P:chromosomal 5-methylcytosine DNA demethylation pathway"/>
    <property type="evidence" value="ECO:0007669"/>
    <property type="project" value="InterPro"/>
</dbReference>
<evidence type="ECO:0000256" key="3">
    <source>
        <dbReference type="ARBA" id="ARBA00023004"/>
    </source>
</evidence>
<gene>
    <name evidence="7" type="ORF">RND81_09G104600</name>
</gene>
<evidence type="ECO:0000259" key="6">
    <source>
        <dbReference type="Pfam" id="PF15628"/>
    </source>
</evidence>
<dbReference type="InterPro" id="IPR023170">
    <property type="entry name" value="HhH_base_excis_C"/>
</dbReference>
<feature type="region of interest" description="Disordered" evidence="5">
    <location>
        <begin position="109"/>
        <end position="186"/>
    </location>
</feature>
<feature type="compositionally biased region" description="Polar residues" evidence="5">
    <location>
        <begin position="439"/>
        <end position="454"/>
    </location>
</feature>
<dbReference type="GO" id="GO:0019104">
    <property type="term" value="F:DNA N-glycosylase activity"/>
    <property type="evidence" value="ECO:0007669"/>
    <property type="project" value="InterPro"/>
</dbReference>
<feature type="compositionally biased region" description="Basic residues" evidence="5">
    <location>
        <begin position="171"/>
        <end position="183"/>
    </location>
</feature>
<dbReference type="PANTHER" id="PTHR46213">
    <property type="entry name" value="TRANSCRIPTIONAL ACTIVATOR DEMETER"/>
    <property type="match status" value="1"/>
</dbReference>
<evidence type="ECO:0000313" key="7">
    <source>
        <dbReference type="EMBL" id="KAK9690098.1"/>
    </source>
</evidence>
<comment type="cofactor">
    <cofactor evidence="1">
        <name>[4Fe-4S] cluster</name>
        <dbReference type="ChEBI" id="CHEBI:49883"/>
    </cofactor>
</comment>
<dbReference type="GO" id="GO:0051539">
    <property type="term" value="F:4 iron, 4 sulfur cluster binding"/>
    <property type="evidence" value="ECO:0007669"/>
    <property type="project" value="InterPro"/>
</dbReference>
<sequence length="1315" mass="148990">MASIVVKDDQSNSFAPITPAKTLNCALNSAITYCDDSGIIQTETATILNELSPNFGEFGPNSSNSTVIGGDVQSNRSEALLRCPLLVEGCYCSTLTSEDVTRGCADQCGAPPNAEKKDEKATLANQKSKKRKVATESNRKPGEKRQNKYYWPKIDVPKPPKTPKVVTPKPPRAKIPKTPKPKTPKVVIPKLTTNSKISEQTTNSKISEQNSKISEQVEEELIKETTRKRSLNFDVATTVDLKLDFSSTKPECNVSNDVGGNLSKNTTEVVTCTQGLNPLDGDDDVKPNKTIKEKNLIVYHRKFNSKCLYRCRKLVPNFQMNFKKKRVQRNKKSFGELKKFEEFSGRCFNEDMLDRILRVKGKQRMMLPTKVDLSQDFFRCVLSFLSSRPIFMKKKRLPRARRSTRQIVDEDDPIPSVICLPSLAHEPLKDETNGKGILTSLQSSNSNVDPSQHANELQLHTEQQPRVDIDTLALSISKGQGRRRSKTGVVKEKNSRRPYKRKGKKEDCLSKLQDWAGASVANIMDELARRFGSLKLSDDPSTWLVEVIDQDYNTDDINEKIKLEEEKANLYEKIVKFITGMFYYQGSKKFIKWNGSVLDSVVGVFLTQNVTDVLSSTAFMNVVSEYPNELLTNSYIGVEHESEATSSQGSSDSPQKVIVEHPDDEEETTPDTVEDETMTKDQSGDEITAEDETMTKDQSGEITAEDEKNKSKESAEDEKNKSKEFDVAVGEMLTALPYLIECKKRGKPTEGLINTIDWEQIRVRFLKKSPRTPESQDSVDWEAVRNANVLDIAKVIERRGQQHIIAGKIQKMLNRLVKDHGSLDLEWLRDAPPQVAKAYLLSFFGLGLKSVECLRLLTLHHDGFPVDVNISRIAVRLGWVPITLRPDQPFHLLQKYPLEDAIQKYLWQRLSHLKQETLYTLHYQMITFGKVFCHKRNPNCRACPFKADCKHYASLVKSQSLVLPWPKNQKTKKNEKIPNPFDRVVKRRSSLLCLTSNVASFPEICVSSCNVGSSSRPSTIFDNVSQISGYSVDVPPSPKPEVEEVEEDVRNAEQVDLVDIEDCCDEYMYHLKLNTEKTSPDYCLEYNTSSLNPESREIVSVSPNAANNPLPKQVKVSRLRTEHQVYELPKVNPFLDRLNLPMQMGDVPYLLAIWLQDQDKRCDNIENCPCSSGEGECPSREEPLTIPGTLLLPVQTTLEFKFPLNGTYFQTNEVFADSETSARPYDVPTKWIWNLKKRTLYCGTCTSSIARGTTEDEIRQCCRNGFVCTRAYNRQTRAPEDLPDMFHYRPKAKPKQDNEEGKPKQDNKSRKPKTR</sequence>
<dbReference type="InterPro" id="IPR028925">
    <property type="entry name" value="RRM_DME"/>
</dbReference>
<evidence type="ECO:0000313" key="8">
    <source>
        <dbReference type="Proteomes" id="UP001443914"/>
    </source>
</evidence>
<protein>
    <recommendedName>
        <fullName evidence="6">Demeter RRM-fold domain-containing protein</fullName>
    </recommendedName>
</protein>
<feature type="region of interest" description="Disordered" evidence="5">
    <location>
        <begin position="480"/>
        <end position="505"/>
    </location>
</feature>
<accession>A0AAW1IK95</accession>
<dbReference type="InterPro" id="IPR044811">
    <property type="entry name" value="DME/ROS1"/>
</dbReference>
<keyword evidence="3" id="KW-0408">Iron</keyword>
<feature type="compositionally biased region" description="Acidic residues" evidence="5">
    <location>
        <begin position="662"/>
        <end position="676"/>
    </location>
</feature>
<dbReference type="Gene3D" id="1.10.340.30">
    <property type="entry name" value="Hypothetical protein, domain 2"/>
    <property type="match status" value="1"/>
</dbReference>
<dbReference type="SUPFAM" id="SSF48150">
    <property type="entry name" value="DNA-glycosylase"/>
    <property type="match status" value="1"/>
</dbReference>
<keyword evidence="4" id="KW-0411">Iron-sulfur</keyword>
<evidence type="ECO:0000256" key="5">
    <source>
        <dbReference type="SAM" id="MobiDB-lite"/>
    </source>
</evidence>
<keyword evidence="2" id="KW-0479">Metal-binding</keyword>
<dbReference type="InterPro" id="IPR003651">
    <property type="entry name" value="Endonuclease3_FeS-loop_motif"/>
</dbReference>
<dbReference type="PANTHER" id="PTHR46213:SF13">
    <property type="entry name" value="DEMETER-LIKE PROTEIN 2-RELATED"/>
    <property type="match status" value="1"/>
</dbReference>
<dbReference type="Pfam" id="PF15628">
    <property type="entry name" value="RRM_DME"/>
    <property type="match status" value="1"/>
</dbReference>
<evidence type="ECO:0000256" key="4">
    <source>
        <dbReference type="ARBA" id="ARBA00023014"/>
    </source>
</evidence>
<comment type="caution">
    <text evidence="7">The sequence shown here is derived from an EMBL/GenBank/DDBJ whole genome shotgun (WGS) entry which is preliminary data.</text>
</comment>
<feature type="compositionally biased region" description="Polar residues" evidence="5">
    <location>
        <begin position="644"/>
        <end position="654"/>
    </location>
</feature>
<proteinExistence type="predicted"/>
<dbReference type="Proteomes" id="UP001443914">
    <property type="component" value="Unassembled WGS sequence"/>
</dbReference>